<accession>A0ACD3YE05</accession>
<reference evidence="1" key="1">
    <citation type="submission" date="2022-03" db="EMBL/GenBank/DDBJ databases">
        <title>ESBL-producing Moellerella wisconsensis and Escherichia marmotae isolated from wild game meat.</title>
        <authorList>
            <person name="Biggel M."/>
        </authorList>
    </citation>
    <scope>NUCLEOTIDE SEQUENCE</scope>
    <source>
        <strain evidence="1">W1</strain>
    </source>
</reference>
<organism evidence="1 2">
    <name type="scientific">Moellerella wisconsensis</name>
    <dbReference type="NCBI Taxonomy" id="158849"/>
    <lineage>
        <taxon>Bacteria</taxon>
        <taxon>Pseudomonadati</taxon>
        <taxon>Pseudomonadota</taxon>
        <taxon>Gammaproteobacteria</taxon>
        <taxon>Enterobacterales</taxon>
        <taxon>Morganellaceae</taxon>
        <taxon>Moellerella</taxon>
    </lineage>
</organism>
<dbReference type="Proteomes" id="UP000829420">
    <property type="component" value="Plasmid pW1-b"/>
</dbReference>
<proteinExistence type="predicted"/>
<protein>
    <submittedName>
        <fullName evidence="1">Uncharacterized protein</fullName>
    </submittedName>
</protein>
<sequence>MNLFQMLMARRGILMDVETGGDGSGGAGDPPQPEKSPEARNDGYSSLSQEEMLARLVAADAEKATLIKETMKRKADNKTLTEKLTAFGDATPEQISELLESKRLAEEESQRREQEEQEKRGEFDAVKKQMVEAHKVEVQSRDEKLQAVETENQSLRAQILEMTVGTAFGGSNFLREETLITPAKARVIYGAHFEVNEEGKVVGFDKPAGSKDRAILVDGSGNALDFEQAIERVLKSDPEVDSLLRSKAKQGAGSKSEPQPTQQAKGRELDSLGKISAGLSKLHAKK</sequence>
<gene>
    <name evidence="1" type="ORF">MNY70_18170</name>
</gene>
<evidence type="ECO:0000313" key="2">
    <source>
        <dbReference type="Proteomes" id="UP000829420"/>
    </source>
</evidence>
<keyword evidence="1" id="KW-0614">Plasmid</keyword>
<geneLocation type="plasmid" evidence="1 2">
    <name>pW1-b</name>
</geneLocation>
<dbReference type="EMBL" id="CP093257">
    <property type="protein sequence ID" value="UNH40998.1"/>
    <property type="molecule type" value="Genomic_DNA"/>
</dbReference>
<evidence type="ECO:0000313" key="1">
    <source>
        <dbReference type="EMBL" id="UNH40998.1"/>
    </source>
</evidence>
<name>A0ACD3YE05_9GAMM</name>
<keyword evidence="2" id="KW-1185">Reference proteome</keyword>